<dbReference type="PANTHER" id="PTHR43155">
    <property type="entry name" value="CYCLIC DI-GMP PHOSPHODIESTERASE PA4108-RELATED"/>
    <property type="match status" value="1"/>
</dbReference>
<gene>
    <name evidence="2" type="ORF">SAMN05216232_1418</name>
</gene>
<dbReference type="CDD" id="cd00077">
    <property type="entry name" value="HDc"/>
    <property type="match status" value="1"/>
</dbReference>
<dbReference type="EMBL" id="FOEH01000001">
    <property type="protein sequence ID" value="SEP94837.1"/>
    <property type="molecule type" value="Genomic_DNA"/>
</dbReference>
<accession>A0A1H9C1K2</accession>
<comment type="caution">
    <text evidence="2">The sequence shown here is derived from an EMBL/GenBank/DDBJ whole genome shotgun (WGS) entry which is preliminary data.</text>
</comment>
<dbReference type="PROSITE" id="PS51832">
    <property type="entry name" value="HD_GYP"/>
    <property type="match status" value="1"/>
</dbReference>
<dbReference type="NCBIfam" id="TIGR00277">
    <property type="entry name" value="HDIG"/>
    <property type="match status" value="1"/>
</dbReference>
<dbReference type="RefSeq" id="WP_092503260.1">
    <property type="nucleotide sequence ID" value="NZ_FOEH01000001.1"/>
</dbReference>
<keyword evidence="3" id="KW-1185">Reference proteome</keyword>
<dbReference type="InterPro" id="IPR037522">
    <property type="entry name" value="HD_GYP_dom"/>
</dbReference>
<dbReference type="SMART" id="SM00471">
    <property type="entry name" value="HDc"/>
    <property type="match status" value="1"/>
</dbReference>
<feature type="domain" description="HD-GYP" evidence="1">
    <location>
        <begin position="113"/>
        <end position="309"/>
    </location>
</feature>
<dbReference type="SUPFAM" id="SSF109604">
    <property type="entry name" value="HD-domain/PDEase-like"/>
    <property type="match status" value="1"/>
</dbReference>
<evidence type="ECO:0000313" key="3">
    <source>
        <dbReference type="Proteomes" id="UP000198733"/>
    </source>
</evidence>
<protein>
    <submittedName>
        <fullName evidence="2">HDIG domain-containing protein</fullName>
    </submittedName>
</protein>
<dbReference type="InterPro" id="IPR003607">
    <property type="entry name" value="HD/PDEase_dom"/>
</dbReference>
<sequence length="361" mass="40648">MRLVSTKSIQPGTTLAQTIYNDNGQVLIQKGLGLTERVIRRLINLGITYVYIKDELTDDIHIESPISEKLRMEASNTIKETFSKMRQDGYMNNSHILNKQGKKLTDIVQQIMEEIQNNSDTVSLLADIFVTDDYIFQHSINVTIYSIAIGIELGLSKKELSEIGTGAMLHDVGKVFIDQDILQKPDKLDSDEFEIIKSHTQLGYDFLRKQLDLPLLVAHCAYQHHERLDGSGYPRGIEGDQLHKYAKLIGVADVFDAVTSNRVYRDAKLPHEGLEVLYAGAIKLFDKEIVEAFKKSVAVYPNGLTVKLSDGRNGIVAQQNNHLCDRPIIRVFKENGMEVEPYEIDLAIILNVTITSCNLES</sequence>
<reference evidence="2 3" key="1">
    <citation type="submission" date="2016-10" db="EMBL/GenBank/DDBJ databases">
        <authorList>
            <person name="Varghese N."/>
            <person name="Submissions S."/>
        </authorList>
    </citation>
    <scope>NUCLEOTIDE SEQUENCE [LARGE SCALE GENOMIC DNA]</scope>
    <source>
        <strain evidence="2 3">CGMCC 1.7734</strain>
    </source>
</reference>
<dbReference type="InterPro" id="IPR006675">
    <property type="entry name" value="HDIG_dom"/>
</dbReference>
<evidence type="ECO:0000259" key="1">
    <source>
        <dbReference type="PROSITE" id="PS51832"/>
    </source>
</evidence>
<dbReference type="Pfam" id="PF13487">
    <property type="entry name" value="HD_5"/>
    <property type="match status" value="1"/>
</dbReference>
<dbReference type="Proteomes" id="UP000198733">
    <property type="component" value="Unassembled WGS sequence"/>
</dbReference>
<proteinExistence type="predicted"/>
<organism evidence="2 3">
    <name type="scientific">Virgibacillus subterraneus</name>
    <dbReference type="NCBI Taxonomy" id="621109"/>
    <lineage>
        <taxon>Bacteria</taxon>
        <taxon>Bacillati</taxon>
        <taxon>Bacillota</taxon>
        <taxon>Bacilli</taxon>
        <taxon>Bacillales</taxon>
        <taxon>Bacillaceae</taxon>
        <taxon>Virgibacillus</taxon>
    </lineage>
</organism>
<name>A0A1H9C1K2_9BACI</name>
<evidence type="ECO:0000313" key="2">
    <source>
        <dbReference type="EMBL" id="SEP94837.1"/>
    </source>
</evidence>
<dbReference type="Gene3D" id="1.10.3210.10">
    <property type="entry name" value="Hypothetical protein af1432"/>
    <property type="match status" value="1"/>
</dbReference>
<dbReference type="PANTHER" id="PTHR43155:SF2">
    <property type="entry name" value="CYCLIC DI-GMP PHOSPHODIESTERASE PA4108"/>
    <property type="match status" value="1"/>
</dbReference>